<evidence type="ECO:0000256" key="2">
    <source>
        <dbReference type="SAM" id="Phobius"/>
    </source>
</evidence>
<protein>
    <recommendedName>
        <fullName evidence="3">GYF domain-containing protein</fullName>
    </recommendedName>
</protein>
<accession>A0A517Z9N9</accession>
<dbReference type="RefSeq" id="WP_145370405.1">
    <property type="nucleotide sequence ID" value="NZ_CP036275.1"/>
</dbReference>
<evidence type="ECO:0000313" key="5">
    <source>
        <dbReference type="Proteomes" id="UP000320496"/>
    </source>
</evidence>
<keyword evidence="5" id="KW-1185">Reference proteome</keyword>
<dbReference type="Proteomes" id="UP000320496">
    <property type="component" value="Chromosome"/>
</dbReference>
<reference evidence="4 5" key="1">
    <citation type="submission" date="2019-02" db="EMBL/GenBank/DDBJ databases">
        <title>Deep-cultivation of Planctomycetes and their phenomic and genomic characterization uncovers novel biology.</title>
        <authorList>
            <person name="Wiegand S."/>
            <person name="Jogler M."/>
            <person name="Boedeker C."/>
            <person name="Pinto D."/>
            <person name="Vollmers J."/>
            <person name="Rivas-Marin E."/>
            <person name="Kohn T."/>
            <person name="Peeters S.H."/>
            <person name="Heuer A."/>
            <person name="Rast P."/>
            <person name="Oberbeckmann S."/>
            <person name="Bunk B."/>
            <person name="Jeske O."/>
            <person name="Meyerdierks A."/>
            <person name="Storesund J.E."/>
            <person name="Kallscheuer N."/>
            <person name="Luecker S."/>
            <person name="Lage O.M."/>
            <person name="Pohl T."/>
            <person name="Merkel B.J."/>
            <person name="Hornburger P."/>
            <person name="Mueller R.-W."/>
            <person name="Bruemmer F."/>
            <person name="Labrenz M."/>
            <person name="Spormann A.M."/>
            <person name="Op den Camp H."/>
            <person name="Overmann J."/>
            <person name="Amann R."/>
            <person name="Jetten M.S.M."/>
            <person name="Mascher T."/>
            <person name="Medema M.H."/>
            <person name="Devos D.P."/>
            <person name="Kaster A.-K."/>
            <person name="Ovreas L."/>
            <person name="Rohde M."/>
            <person name="Galperin M.Y."/>
            <person name="Jogler C."/>
        </authorList>
    </citation>
    <scope>NUCLEOTIDE SEQUENCE [LARGE SCALE GENOMIC DNA]</scope>
    <source>
        <strain evidence="4 5">Mal4</strain>
    </source>
</reference>
<dbReference type="Pfam" id="PF14237">
    <property type="entry name" value="GYF_2"/>
    <property type="match status" value="1"/>
</dbReference>
<feature type="domain" description="GYF" evidence="3">
    <location>
        <begin position="42"/>
        <end position="91"/>
    </location>
</feature>
<feature type="transmembrane region" description="Helical" evidence="2">
    <location>
        <begin position="166"/>
        <end position="185"/>
    </location>
</feature>
<keyword evidence="2" id="KW-0472">Membrane</keyword>
<gene>
    <name evidence="4" type="ORF">Mal4_35340</name>
</gene>
<feature type="region of interest" description="Disordered" evidence="1">
    <location>
        <begin position="101"/>
        <end position="158"/>
    </location>
</feature>
<dbReference type="OrthoDB" id="291820at2"/>
<dbReference type="KEGG" id="mri:Mal4_35340"/>
<keyword evidence="2" id="KW-0812">Transmembrane</keyword>
<dbReference type="EMBL" id="CP036275">
    <property type="protein sequence ID" value="QDU39197.1"/>
    <property type="molecule type" value="Genomic_DNA"/>
</dbReference>
<evidence type="ECO:0000256" key="1">
    <source>
        <dbReference type="SAM" id="MobiDB-lite"/>
    </source>
</evidence>
<evidence type="ECO:0000313" key="4">
    <source>
        <dbReference type="EMBL" id="QDU39197.1"/>
    </source>
</evidence>
<dbReference type="InterPro" id="IPR025640">
    <property type="entry name" value="GYF_2"/>
</dbReference>
<sequence>MAVDTVSLKAMVWSRRFAIRCRNRETGDRDAAKGHSSMASKWYYKEMGEEFGPLSTGELRHLAERGVVTTETPVRQSKQSPWIPAGRIEGLLTLSHARTVQNSSAMSTPMAKQPASPQPLVEDAPASQKAKRDTRPSPPPPRTSSKQEAGAAAAPHLEQSMTKSQANIIIALLLIGLGFPLFGAIRPTQRWEYRIESPSDISFSDSMQALGDEGWELVFARRATSSFGGASYEMIFKRPK</sequence>
<dbReference type="AlphaFoldDB" id="A0A517Z9N9"/>
<organism evidence="4 5">
    <name type="scientific">Maioricimonas rarisocia</name>
    <dbReference type="NCBI Taxonomy" id="2528026"/>
    <lineage>
        <taxon>Bacteria</taxon>
        <taxon>Pseudomonadati</taxon>
        <taxon>Planctomycetota</taxon>
        <taxon>Planctomycetia</taxon>
        <taxon>Planctomycetales</taxon>
        <taxon>Planctomycetaceae</taxon>
        <taxon>Maioricimonas</taxon>
    </lineage>
</organism>
<evidence type="ECO:0000259" key="3">
    <source>
        <dbReference type="Pfam" id="PF14237"/>
    </source>
</evidence>
<name>A0A517Z9N9_9PLAN</name>
<proteinExistence type="predicted"/>
<keyword evidence="2" id="KW-1133">Transmembrane helix</keyword>